<evidence type="ECO:0000256" key="5">
    <source>
        <dbReference type="ARBA" id="ARBA00023306"/>
    </source>
</evidence>
<dbReference type="AlphaFoldDB" id="A0AAW2H8N5"/>
<dbReference type="Pfam" id="PF02463">
    <property type="entry name" value="SMC_N"/>
    <property type="match status" value="1"/>
</dbReference>
<keyword evidence="5" id="KW-0131">Cell cycle</keyword>
<dbReference type="GO" id="GO:0003677">
    <property type="term" value="F:DNA binding"/>
    <property type="evidence" value="ECO:0007669"/>
    <property type="project" value="TreeGrafter"/>
</dbReference>
<proteinExistence type="predicted"/>
<keyword evidence="3" id="KW-0498">Mitosis</keyword>
<comment type="caution">
    <text evidence="7">The sequence shown here is derived from an EMBL/GenBank/DDBJ whole genome shotgun (WGS) entry which is preliminary data.</text>
</comment>
<evidence type="ECO:0000259" key="6">
    <source>
        <dbReference type="Pfam" id="PF02463"/>
    </source>
</evidence>
<accession>A0AAW2H8N5</accession>
<dbReference type="InterPro" id="IPR003395">
    <property type="entry name" value="RecF/RecN/SMC_N"/>
</dbReference>
<dbReference type="EMBL" id="JARGDH010000006">
    <property type="protein sequence ID" value="KAL0266059.1"/>
    <property type="molecule type" value="Genomic_DNA"/>
</dbReference>
<dbReference type="GO" id="GO:0051301">
    <property type="term" value="P:cell division"/>
    <property type="evidence" value="ECO:0007669"/>
    <property type="project" value="UniProtKB-KW"/>
</dbReference>
<gene>
    <name evidence="7" type="ORF">PYX00_011776</name>
</gene>
<evidence type="ECO:0000313" key="7">
    <source>
        <dbReference type="EMBL" id="KAL0266059.1"/>
    </source>
</evidence>
<evidence type="ECO:0000256" key="2">
    <source>
        <dbReference type="ARBA" id="ARBA00022618"/>
    </source>
</evidence>
<dbReference type="GO" id="GO:0007062">
    <property type="term" value="P:sister chromatid cohesion"/>
    <property type="evidence" value="ECO:0007669"/>
    <property type="project" value="TreeGrafter"/>
</dbReference>
<evidence type="ECO:0000256" key="3">
    <source>
        <dbReference type="ARBA" id="ARBA00022776"/>
    </source>
</evidence>
<keyword evidence="4" id="KW-0539">Nucleus</keyword>
<evidence type="ECO:0000256" key="1">
    <source>
        <dbReference type="ARBA" id="ARBA00004123"/>
    </source>
</evidence>
<dbReference type="Gene3D" id="3.40.50.300">
    <property type="entry name" value="P-loop containing nucleotide triphosphate hydrolases"/>
    <property type="match status" value="1"/>
</dbReference>
<comment type="subcellular location">
    <subcellularLocation>
        <location evidence="1">Nucleus</location>
    </subcellularLocation>
</comment>
<dbReference type="PANTHER" id="PTHR18937:SF12">
    <property type="entry name" value="STRUCTURAL MAINTENANCE OF CHROMOSOMES PROTEIN"/>
    <property type="match status" value="1"/>
</dbReference>
<reference evidence="7" key="1">
    <citation type="journal article" date="2024" name="Gigascience">
        <title>Chromosome-level genome of the poultry shaft louse Menopon gallinae provides insight into the host-switching and adaptive evolution of parasitic lice.</title>
        <authorList>
            <person name="Xu Y."/>
            <person name="Ma L."/>
            <person name="Liu S."/>
            <person name="Liang Y."/>
            <person name="Liu Q."/>
            <person name="He Z."/>
            <person name="Tian L."/>
            <person name="Duan Y."/>
            <person name="Cai W."/>
            <person name="Li H."/>
            <person name="Song F."/>
        </authorList>
    </citation>
    <scope>NUCLEOTIDE SEQUENCE</scope>
    <source>
        <strain evidence="7">Cailab_2023a</strain>
    </source>
</reference>
<protein>
    <recommendedName>
        <fullName evidence="6">RecF/RecN/SMC N-terminal domain-containing protein</fullName>
    </recommendedName>
</protein>
<name>A0AAW2H8N5_9NEOP</name>
<feature type="domain" description="RecF/RecN/SMC N-terminal" evidence="6">
    <location>
        <begin position="12"/>
        <end position="91"/>
    </location>
</feature>
<keyword evidence="2" id="KW-0132">Cell division</keyword>
<evidence type="ECO:0000256" key="4">
    <source>
        <dbReference type="ARBA" id="ARBA00023242"/>
    </source>
</evidence>
<organism evidence="7">
    <name type="scientific">Menopon gallinae</name>
    <name type="common">poultry shaft louse</name>
    <dbReference type="NCBI Taxonomy" id="328185"/>
    <lineage>
        <taxon>Eukaryota</taxon>
        <taxon>Metazoa</taxon>
        <taxon>Ecdysozoa</taxon>
        <taxon>Arthropoda</taxon>
        <taxon>Hexapoda</taxon>
        <taxon>Insecta</taxon>
        <taxon>Pterygota</taxon>
        <taxon>Neoptera</taxon>
        <taxon>Paraneoptera</taxon>
        <taxon>Psocodea</taxon>
        <taxon>Troctomorpha</taxon>
        <taxon>Phthiraptera</taxon>
        <taxon>Amblycera</taxon>
        <taxon>Menoponidae</taxon>
        <taxon>Menopon</taxon>
    </lineage>
</organism>
<dbReference type="GO" id="GO:0005634">
    <property type="term" value="C:nucleus"/>
    <property type="evidence" value="ECO:0007669"/>
    <property type="project" value="UniProtKB-SubCell"/>
</dbReference>
<dbReference type="SUPFAM" id="SSF52540">
    <property type="entry name" value="P-loop containing nucleoside triphosphate hydrolases"/>
    <property type="match status" value="1"/>
</dbReference>
<dbReference type="PANTHER" id="PTHR18937">
    <property type="entry name" value="STRUCTURAL MAINTENANCE OF CHROMOSOMES SMC FAMILY MEMBER"/>
    <property type="match status" value="1"/>
</dbReference>
<dbReference type="InterPro" id="IPR027417">
    <property type="entry name" value="P-loop_NTPase"/>
</dbReference>
<sequence length="102" mass="11471">MPPKKRFREIGLLSGGEKTMASLSLIFALHTFRPAPFYVFDELDSALDKANVAKLVSFLAGLQVQLVVITLKPQVFQHADALIGVYKDQERNSSRVLSYRFD</sequence>
<dbReference type="GO" id="GO:0008278">
    <property type="term" value="C:cohesin complex"/>
    <property type="evidence" value="ECO:0007669"/>
    <property type="project" value="TreeGrafter"/>
</dbReference>